<feature type="domain" description="SHSP" evidence="4">
    <location>
        <begin position="109"/>
        <end position="219"/>
    </location>
</feature>
<gene>
    <name evidence="5" type="ORF">WMSIL1_LOCUS86</name>
</gene>
<protein>
    <recommendedName>
        <fullName evidence="4">SHSP domain-containing protein</fullName>
    </recommendedName>
</protein>
<dbReference type="Pfam" id="PF00011">
    <property type="entry name" value="HSP20"/>
    <property type="match status" value="2"/>
</dbReference>
<dbReference type="CDD" id="cd06464">
    <property type="entry name" value="ACD_sHsps-like"/>
    <property type="match status" value="1"/>
</dbReference>
<evidence type="ECO:0000256" key="1">
    <source>
        <dbReference type="PROSITE-ProRule" id="PRU00285"/>
    </source>
</evidence>
<dbReference type="Gene3D" id="2.60.40.790">
    <property type="match status" value="2"/>
</dbReference>
<dbReference type="InterPro" id="IPR002068">
    <property type="entry name" value="A-crystallin/Hsp20_dom"/>
</dbReference>
<evidence type="ECO:0000256" key="3">
    <source>
        <dbReference type="SAM" id="MobiDB-lite"/>
    </source>
</evidence>
<dbReference type="GO" id="GO:0009408">
    <property type="term" value="P:response to heat"/>
    <property type="evidence" value="ECO:0007669"/>
    <property type="project" value="TreeGrafter"/>
</dbReference>
<dbReference type="Proteomes" id="UP000321570">
    <property type="component" value="Unassembled WGS sequence"/>
</dbReference>
<keyword evidence="6" id="KW-1185">Reference proteome</keyword>
<comment type="similarity">
    <text evidence="1 2">Belongs to the small heat shock protein (HSP20) family.</text>
</comment>
<dbReference type="EMBL" id="CABIJS010000003">
    <property type="protein sequence ID" value="VUZ38632.1"/>
    <property type="molecule type" value="Genomic_DNA"/>
</dbReference>
<organism evidence="5 6">
    <name type="scientific">Hymenolepis diminuta</name>
    <name type="common">Rat tapeworm</name>
    <dbReference type="NCBI Taxonomy" id="6216"/>
    <lineage>
        <taxon>Eukaryota</taxon>
        <taxon>Metazoa</taxon>
        <taxon>Spiralia</taxon>
        <taxon>Lophotrochozoa</taxon>
        <taxon>Platyhelminthes</taxon>
        <taxon>Cestoda</taxon>
        <taxon>Eucestoda</taxon>
        <taxon>Cyclophyllidea</taxon>
        <taxon>Hymenolepididae</taxon>
        <taxon>Hymenolepis</taxon>
    </lineage>
</organism>
<evidence type="ECO:0000313" key="5">
    <source>
        <dbReference type="EMBL" id="VUZ38632.1"/>
    </source>
</evidence>
<dbReference type="PANTHER" id="PTHR45640">
    <property type="entry name" value="HEAT SHOCK PROTEIN HSP-12.2-RELATED"/>
    <property type="match status" value="1"/>
</dbReference>
<reference evidence="5 6" key="1">
    <citation type="submission" date="2019-07" db="EMBL/GenBank/DDBJ databases">
        <authorList>
            <person name="Jastrzebski P J."/>
            <person name="Paukszto L."/>
            <person name="Jastrzebski P J."/>
        </authorList>
    </citation>
    <scope>NUCLEOTIDE SEQUENCE [LARGE SCALE GENOMIC DNA]</scope>
    <source>
        <strain evidence="5 6">WMS-il1</strain>
    </source>
</reference>
<proteinExistence type="inferred from homology"/>
<name>A0A564XUD7_HYMDI</name>
<dbReference type="GO" id="GO:0005634">
    <property type="term" value="C:nucleus"/>
    <property type="evidence" value="ECO:0007669"/>
    <property type="project" value="TreeGrafter"/>
</dbReference>
<dbReference type="CDD" id="cd06526">
    <property type="entry name" value="metazoan_ACD"/>
    <property type="match status" value="1"/>
</dbReference>
<dbReference type="GO" id="GO:0042026">
    <property type="term" value="P:protein refolding"/>
    <property type="evidence" value="ECO:0007669"/>
    <property type="project" value="TreeGrafter"/>
</dbReference>
<accession>A0A564XUD7</accession>
<dbReference type="PROSITE" id="PS01031">
    <property type="entry name" value="SHSP"/>
    <property type="match status" value="2"/>
</dbReference>
<dbReference type="GO" id="GO:0005737">
    <property type="term" value="C:cytoplasm"/>
    <property type="evidence" value="ECO:0007669"/>
    <property type="project" value="TreeGrafter"/>
</dbReference>
<evidence type="ECO:0000256" key="2">
    <source>
        <dbReference type="RuleBase" id="RU003616"/>
    </source>
</evidence>
<feature type="region of interest" description="Disordered" evidence="3">
    <location>
        <begin position="1"/>
        <end position="34"/>
    </location>
</feature>
<feature type="domain" description="SHSP" evidence="4">
    <location>
        <begin position="234"/>
        <end position="319"/>
    </location>
</feature>
<dbReference type="InterPro" id="IPR001436">
    <property type="entry name" value="Alpha-crystallin/sHSP_animal"/>
</dbReference>
<evidence type="ECO:0000259" key="4">
    <source>
        <dbReference type="PROSITE" id="PS01031"/>
    </source>
</evidence>
<dbReference type="GO" id="GO:0051082">
    <property type="term" value="F:unfolded protein binding"/>
    <property type="evidence" value="ECO:0007669"/>
    <property type="project" value="TreeGrafter"/>
</dbReference>
<dbReference type="AlphaFoldDB" id="A0A564XUD7"/>
<dbReference type="SUPFAM" id="SSF49764">
    <property type="entry name" value="HSP20-like chaperones"/>
    <property type="match status" value="2"/>
</dbReference>
<sequence>MVDIPVSRRRGYSGDKQLAVRNTTSPARRDYSRREDRNDYNQFDEFDRYFDNMARQLTTFKPFDMFPFSDWGPGSLFRQMSEEMRRAHNEMMEFMRNTGMKSSFDDFWHFPSMADCFIKDDNGQTIFRTKFNLQAFDPEDIEVRVDNQTLSVHARHTRRTSNSSSGQYFCKAMLLPDGVRTEELKSRLDKNGILTVEAPAPGVNLEQIGPSRLQRIPIEDSGRRRRIGKLKSKSHKDAIQENVREKRDGKRELNISLPVEEIYDQKDINIRCGGGKLYVEGDNGENKFTRTFYIPEDVDADKINAKLNNGVLTITGPIL</sequence>
<dbReference type="PANTHER" id="PTHR45640:SF26">
    <property type="entry name" value="RE23625P"/>
    <property type="match status" value="1"/>
</dbReference>
<dbReference type="InterPro" id="IPR008978">
    <property type="entry name" value="HSP20-like_chaperone"/>
</dbReference>
<evidence type="ECO:0000313" key="6">
    <source>
        <dbReference type="Proteomes" id="UP000321570"/>
    </source>
</evidence>